<feature type="signal peptide" evidence="1">
    <location>
        <begin position="1"/>
        <end position="24"/>
    </location>
</feature>
<accession>A0A0P7BZC4</accession>
<sequence>MKKGIKIFPLLSLIFLVALLFQCAKEEVPDNGQKPNEDPTDEVYEIEVQATGFFSDFPDSLTTKSYQFEWRNSELTNKSRRGPNNESLEDVTQKVLFGFKPCDAPPVEFYCSVRKVSGESLTLDDLEINLSGISQYWEISINNADYMMPEGLVPQFIVNGDLAELNMKLRPSCSMPPPLVDIFQEENSVQQDIAISISSANVDELVSFRQKIIPEVESPTVIVSMLKYSNRSQPAEEISLPLGNKFEVRAGELVTNNQILILDRIHLIGKDACSQGLGVLKFTYKLPKALAIGDEDSYELYVDVEGEHESVDVNLSQDEMSVEFSFNCSAPLDVDTTFEIYFGADLAFAQIPLNLVVDVQ</sequence>
<evidence type="ECO:0000313" key="3">
    <source>
        <dbReference type="Proteomes" id="UP000050454"/>
    </source>
</evidence>
<dbReference type="AlphaFoldDB" id="A0A0P7BZC4"/>
<dbReference type="RefSeq" id="WP_055150897.1">
    <property type="nucleotide sequence ID" value="NZ_JXSZ01000013.1"/>
</dbReference>
<comment type="caution">
    <text evidence="2">The sequence shown here is derived from an EMBL/GenBank/DDBJ whole genome shotgun (WGS) entry which is preliminary data.</text>
</comment>
<organism evidence="2 3">
    <name type="scientific">Jiulongibacter sediminis</name>
    <dbReference type="NCBI Taxonomy" id="1605367"/>
    <lineage>
        <taxon>Bacteria</taxon>
        <taxon>Pseudomonadati</taxon>
        <taxon>Bacteroidota</taxon>
        <taxon>Cytophagia</taxon>
        <taxon>Cytophagales</taxon>
        <taxon>Leadbetterellaceae</taxon>
        <taxon>Jiulongibacter</taxon>
    </lineage>
</organism>
<name>A0A0P7BZC4_9BACT</name>
<dbReference type="Proteomes" id="UP000050454">
    <property type="component" value="Unassembled WGS sequence"/>
</dbReference>
<dbReference type="EMBL" id="LGTQ01000013">
    <property type="protein sequence ID" value="KPM46978.1"/>
    <property type="molecule type" value="Genomic_DNA"/>
</dbReference>
<evidence type="ECO:0000256" key="1">
    <source>
        <dbReference type="SAM" id="SignalP"/>
    </source>
</evidence>
<keyword evidence="3" id="KW-1185">Reference proteome</keyword>
<feature type="chain" id="PRO_5006136365" evidence="1">
    <location>
        <begin position="25"/>
        <end position="360"/>
    </location>
</feature>
<reference evidence="2 3" key="1">
    <citation type="submission" date="2015-07" db="EMBL/GenBank/DDBJ databases">
        <title>The draft genome sequence of Leadbetterella sp. JN14-9.</title>
        <authorList>
            <person name="Liu Y."/>
            <person name="Du J."/>
            <person name="Shao Z."/>
        </authorList>
    </citation>
    <scope>NUCLEOTIDE SEQUENCE [LARGE SCALE GENOMIC DNA]</scope>
    <source>
        <strain evidence="2 3">JN14-9</strain>
    </source>
</reference>
<gene>
    <name evidence="2" type="ORF">AFM12_17270</name>
</gene>
<evidence type="ECO:0000313" key="2">
    <source>
        <dbReference type="EMBL" id="KPM46978.1"/>
    </source>
</evidence>
<proteinExistence type="predicted"/>
<keyword evidence="1" id="KW-0732">Signal</keyword>
<protein>
    <submittedName>
        <fullName evidence="2">Uncharacterized protein</fullName>
    </submittedName>
</protein>